<dbReference type="GO" id="GO:0004553">
    <property type="term" value="F:hydrolase activity, hydrolyzing O-glycosyl compounds"/>
    <property type="evidence" value="ECO:0007669"/>
    <property type="project" value="InterPro"/>
</dbReference>
<dbReference type="OrthoDB" id="6771337at2759"/>
<name>A0A9P0L751_ACAOB</name>
<proteinExistence type="predicted"/>
<protein>
    <submittedName>
        <fullName evidence="1">Uncharacterized protein</fullName>
    </submittedName>
</protein>
<dbReference type="Gene3D" id="3.20.20.80">
    <property type="entry name" value="Glycosidases"/>
    <property type="match status" value="1"/>
</dbReference>
<accession>A0A9P0L751</accession>
<evidence type="ECO:0000313" key="2">
    <source>
        <dbReference type="Proteomes" id="UP001152888"/>
    </source>
</evidence>
<dbReference type="EMBL" id="CAKOFQ010007004">
    <property type="protein sequence ID" value="CAH1986722.1"/>
    <property type="molecule type" value="Genomic_DNA"/>
</dbReference>
<evidence type="ECO:0000313" key="1">
    <source>
        <dbReference type="EMBL" id="CAH1986722.1"/>
    </source>
</evidence>
<comment type="caution">
    <text evidence="1">The sequence shown here is derived from an EMBL/GenBank/DDBJ whole genome shotgun (WGS) entry which is preliminary data.</text>
</comment>
<sequence length="218" mass="25086">MAKSFIDGWEWTAGYRSRTGMYHVDFKSPNLTRTPKSSASYFRDICNERCLVGTVVNDLKEETSILRSENEQLMQKIESLDQGATMNNLRIFNLVEKYSENLFEEVINMVSSRMGINIKQEGILECRRLGKKRGGKPTGIILKLNGFVMKQNIYNKKKLLKDPNVSINEDLTENRLKLMEAAIEKTSLRSVWSYLGTVYVLKDNKRISITSQDDIDKI</sequence>
<dbReference type="Proteomes" id="UP001152888">
    <property type="component" value="Unassembled WGS sequence"/>
</dbReference>
<dbReference type="GO" id="GO:0005975">
    <property type="term" value="P:carbohydrate metabolic process"/>
    <property type="evidence" value="ECO:0007669"/>
    <property type="project" value="InterPro"/>
</dbReference>
<dbReference type="InterPro" id="IPR001360">
    <property type="entry name" value="Glyco_hydro_1"/>
</dbReference>
<dbReference type="InterPro" id="IPR017853">
    <property type="entry name" value="GH"/>
</dbReference>
<dbReference type="AlphaFoldDB" id="A0A9P0L751"/>
<organism evidence="1 2">
    <name type="scientific">Acanthoscelides obtectus</name>
    <name type="common">Bean weevil</name>
    <name type="synonym">Bruchus obtectus</name>
    <dbReference type="NCBI Taxonomy" id="200917"/>
    <lineage>
        <taxon>Eukaryota</taxon>
        <taxon>Metazoa</taxon>
        <taxon>Ecdysozoa</taxon>
        <taxon>Arthropoda</taxon>
        <taxon>Hexapoda</taxon>
        <taxon>Insecta</taxon>
        <taxon>Pterygota</taxon>
        <taxon>Neoptera</taxon>
        <taxon>Endopterygota</taxon>
        <taxon>Coleoptera</taxon>
        <taxon>Polyphaga</taxon>
        <taxon>Cucujiformia</taxon>
        <taxon>Chrysomeloidea</taxon>
        <taxon>Chrysomelidae</taxon>
        <taxon>Bruchinae</taxon>
        <taxon>Bruchini</taxon>
        <taxon>Acanthoscelides</taxon>
    </lineage>
</organism>
<keyword evidence="2" id="KW-1185">Reference proteome</keyword>
<dbReference type="Pfam" id="PF00232">
    <property type="entry name" value="Glyco_hydro_1"/>
    <property type="match status" value="1"/>
</dbReference>
<reference evidence="1" key="1">
    <citation type="submission" date="2022-03" db="EMBL/GenBank/DDBJ databases">
        <authorList>
            <person name="Sayadi A."/>
        </authorList>
    </citation>
    <scope>NUCLEOTIDE SEQUENCE</scope>
</reference>
<dbReference type="SUPFAM" id="SSF51445">
    <property type="entry name" value="(Trans)glycosidases"/>
    <property type="match status" value="1"/>
</dbReference>
<gene>
    <name evidence="1" type="ORF">ACAOBT_LOCUS17405</name>
</gene>